<sequence>MEVVAKMDHALLTAIFRRVIVSARILRWALEIQQYRLSIDYVKRTTNPVADALSRGIPINTLEVEDAVAEEKIVCSDEAQEASKRLDELRKY</sequence>
<name>A0A0N4VTP2_HAEPC</name>
<reference evidence="1 2" key="2">
    <citation type="submission" date="2018-11" db="EMBL/GenBank/DDBJ databases">
        <authorList>
            <consortium name="Pathogen Informatics"/>
        </authorList>
    </citation>
    <scope>NUCLEOTIDE SEQUENCE [LARGE SCALE GENOMIC DNA]</scope>
    <source>
        <strain evidence="1 2">MHpl1</strain>
    </source>
</reference>
<protein>
    <submittedName>
        <fullName evidence="3">RNase H domain-containing protein</fullName>
    </submittedName>
</protein>
<dbReference type="OMA" id="YARVLIW"/>
<dbReference type="OrthoDB" id="5863588at2759"/>
<keyword evidence="2" id="KW-1185">Reference proteome</keyword>
<organism evidence="3">
    <name type="scientific">Haemonchus placei</name>
    <name type="common">Barber's pole worm</name>
    <dbReference type="NCBI Taxonomy" id="6290"/>
    <lineage>
        <taxon>Eukaryota</taxon>
        <taxon>Metazoa</taxon>
        <taxon>Ecdysozoa</taxon>
        <taxon>Nematoda</taxon>
        <taxon>Chromadorea</taxon>
        <taxon>Rhabditida</taxon>
        <taxon>Rhabditina</taxon>
        <taxon>Rhabditomorpha</taxon>
        <taxon>Strongyloidea</taxon>
        <taxon>Trichostrongylidae</taxon>
        <taxon>Haemonchus</taxon>
    </lineage>
</organism>
<reference evidence="3" key="1">
    <citation type="submission" date="2017-02" db="UniProtKB">
        <authorList>
            <consortium name="WormBaseParasite"/>
        </authorList>
    </citation>
    <scope>IDENTIFICATION</scope>
</reference>
<dbReference type="WBParaSite" id="HPLM_0000065901-mRNA-1">
    <property type="protein sequence ID" value="HPLM_0000065901-mRNA-1"/>
    <property type="gene ID" value="HPLM_0000065901"/>
</dbReference>
<proteinExistence type="predicted"/>
<evidence type="ECO:0000313" key="1">
    <source>
        <dbReference type="EMBL" id="VDO06012.1"/>
    </source>
</evidence>
<dbReference type="Proteomes" id="UP000268014">
    <property type="component" value="Unassembled WGS sequence"/>
</dbReference>
<dbReference type="EMBL" id="UZAF01000550">
    <property type="protein sequence ID" value="VDO06012.1"/>
    <property type="molecule type" value="Genomic_DNA"/>
</dbReference>
<dbReference type="AlphaFoldDB" id="A0A0N4VTP2"/>
<gene>
    <name evidence="1" type="ORF">HPLM_LOCUS660</name>
</gene>
<evidence type="ECO:0000313" key="3">
    <source>
        <dbReference type="WBParaSite" id="HPLM_0000065901-mRNA-1"/>
    </source>
</evidence>
<accession>A0A0N4VTP2</accession>
<evidence type="ECO:0000313" key="2">
    <source>
        <dbReference type="Proteomes" id="UP000268014"/>
    </source>
</evidence>